<proteinExistence type="predicted"/>
<evidence type="ECO:0000313" key="2">
    <source>
        <dbReference type="WBParaSite" id="Hba_16839"/>
    </source>
</evidence>
<accession>A0A1I7XGN2</accession>
<reference evidence="2" key="1">
    <citation type="submission" date="2016-11" db="UniProtKB">
        <authorList>
            <consortium name="WormBaseParasite"/>
        </authorList>
    </citation>
    <scope>IDENTIFICATION</scope>
</reference>
<dbReference type="Proteomes" id="UP000095283">
    <property type="component" value="Unplaced"/>
</dbReference>
<name>A0A1I7XGN2_HETBA</name>
<dbReference type="WBParaSite" id="Hba_16839">
    <property type="protein sequence ID" value="Hba_16839"/>
    <property type="gene ID" value="Hba_16839"/>
</dbReference>
<dbReference type="AlphaFoldDB" id="A0A1I7XGN2"/>
<evidence type="ECO:0000313" key="1">
    <source>
        <dbReference type="Proteomes" id="UP000095283"/>
    </source>
</evidence>
<sequence>MQSAESIRCELMAQQQNVVEPAMASFIRTCPFEIWKDGDTSMKEIAFKSGLLNSETVFSHAGQNNNEDDLLVKFHNDNAKMRQCHLGKTSILEIPTNSPSISLYFITGIEKSMAGQQLMELIHTVKKVRNY</sequence>
<protein>
    <submittedName>
        <fullName evidence="2">Profilin</fullName>
    </submittedName>
</protein>
<keyword evidence="1" id="KW-1185">Reference proteome</keyword>
<organism evidence="1 2">
    <name type="scientific">Heterorhabditis bacteriophora</name>
    <name type="common">Entomopathogenic nematode worm</name>
    <dbReference type="NCBI Taxonomy" id="37862"/>
    <lineage>
        <taxon>Eukaryota</taxon>
        <taxon>Metazoa</taxon>
        <taxon>Ecdysozoa</taxon>
        <taxon>Nematoda</taxon>
        <taxon>Chromadorea</taxon>
        <taxon>Rhabditida</taxon>
        <taxon>Rhabditina</taxon>
        <taxon>Rhabditomorpha</taxon>
        <taxon>Strongyloidea</taxon>
        <taxon>Heterorhabditidae</taxon>
        <taxon>Heterorhabditis</taxon>
    </lineage>
</organism>